<dbReference type="EMBL" id="JANIEX010000107">
    <property type="protein sequence ID" value="KAJ3573308.1"/>
    <property type="molecule type" value="Genomic_DNA"/>
</dbReference>
<keyword evidence="2" id="KW-1185">Reference proteome</keyword>
<dbReference type="Proteomes" id="UP001213000">
    <property type="component" value="Unassembled WGS sequence"/>
</dbReference>
<gene>
    <name evidence="1" type="ORF">NP233_g2504</name>
</gene>
<organism evidence="1 2">
    <name type="scientific">Leucocoprinus birnbaumii</name>
    <dbReference type="NCBI Taxonomy" id="56174"/>
    <lineage>
        <taxon>Eukaryota</taxon>
        <taxon>Fungi</taxon>
        <taxon>Dikarya</taxon>
        <taxon>Basidiomycota</taxon>
        <taxon>Agaricomycotina</taxon>
        <taxon>Agaricomycetes</taxon>
        <taxon>Agaricomycetidae</taxon>
        <taxon>Agaricales</taxon>
        <taxon>Agaricineae</taxon>
        <taxon>Agaricaceae</taxon>
        <taxon>Leucocoprinus</taxon>
    </lineage>
</organism>
<dbReference type="AlphaFoldDB" id="A0AAD5W053"/>
<proteinExistence type="predicted"/>
<reference evidence="1" key="1">
    <citation type="submission" date="2022-07" db="EMBL/GenBank/DDBJ databases">
        <title>Genome Sequence of Leucocoprinus birnbaumii.</title>
        <authorList>
            <person name="Buettner E."/>
        </authorList>
    </citation>
    <scope>NUCLEOTIDE SEQUENCE</scope>
    <source>
        <strain evidence="1">VT141</strain>
    </source>
</reference>
<evidence type="ECO:0000313" key="2">
    <source>
        <dbReference type="Proteomes" id="UP001213000"/>
    </source>
</evidence>
<comment type="caution">
    <text evidence="1">The sequence shown here is derived from an EMBL/GenBank/DDBJ whole genome shotgun (WGS) entry which is preliminary data.</text>
</comment>
<accession>A0AAD5W053</accession>
<protein>
    <submittedName>
        <fullName evidence="1">Uncharacterized protein</fullName>
    </submittedName>
</protein>
<sequence>MLLPHILEKLAYQKEDKPAQETHFDQIIFTSRLFNEHFRLGITQDDYRDWKRDWERRNTRYQHVDLDVDAPPASLARQNGPSTLSTFVETISSDDAASRILLKNGALDYLPEPVSLVLDLDVDYDRVGRIWEVVNSSLTPYDSEDFIQGIFNPWHMIFFSFSKSHSSNSIIPSIALQIADRYPCYKTVLTEVIANHLTIFSQRPKLQFRRLIYDPFPLFELSEANITICLHDIDQCRDEVLQQEIYEIIGEYTRSSRRLPLRWFVYGIGPKSLQSILSDPDWPIGRCFHHEPIVKEHSNFKTPFLSLKQEFALIRQKFTHLPEMHTAHWPPDKIVRDISTIAAENRGLVSFILHFVGDERANNPQGRLEYCMETVYNLVSAGKGNPNQLLDHFYRRLLSNIDPDQLSMSLRIIGFIIVFQYIQVGRSTEPIFISNFLGLSKTQFLLPLQELRPVLDIPYPHSHGADRPLLIHHSSFEDFIMDPRRSGKNCLRDGDVYYDVAARAFYWLGLPSSELLPKLSWNPLPEWDLDYYTDNKSAGDHLWLRHMAMDITRFSRNVIVKACLRTPESYIPQLIKQIRSLDYDEVTGPRWKPHLDYPHDISKSKVFARWLHRHDSENPWIAHVGT</sequence>
<evidence type="ECO:0000313" key="1">
    <source>
        <dbReference type="EMBL" id="KAJ3573308.1"/>
    </source>
</evidence>
<name>A0AAD5W053_9AGAR</name>